<dbReference type="PROSITE" id="PS51352">
    <property type="entry name" value="THIOREDOXIN_2"/>
    <property type="match status" value="1"/>
</dbReference>
<reference evidence="7" key="1">
    <citation type="submission" date="2022-01" db="EMBL/GenBank/DDBJ databases">
        <authorList>
            <person name="Jo J.-H."/>
            <person name="Im W.-T."/>
        </authorList>
    </citation>
    <scope>NUCLEOTIDE SEQUENCE</scope>
    <source>
        <strain evidence="7">NA20</strain>
    </source>
</reference>
<dbReference type="PANTHER" id="PTHR42852">
    <property type="entry name" value="THIOL:DISULFIDE INTERCHANGE PROTEIN DSBE"/>
    <property type="match status" value="1"/>
</dbReference>
<keyword evidence="4" id="KW-0676">Redox-active center</keyword>
<keyword evidence="3" id="KW-1015">Disulfide bond</keyword>
<feature type="domain" description="Thioredoxin" evidence="6">
    <location>
        <begin position="348"/>
        <end position="501"/>
    </location>
</feature>
<keyword evidence="8" id="KW-1185">Reference proteome</keyword>
<protein>
    <submittedName>
        <fullName evidence="7">TlpA family protein disulfide reductase</fullName>
    </submittedName>
</protein>
<comment type="subcellular location">
    <subcellularLocation>
        <location evidence="1">Cell envelope</location>
    </subcellularLocation>
</comment>
<dbReference type="InterPro" id="IPR050553">
    <property type="entry name" value="Thioredoxin_ResA/DsbE_sf"/>
</dbReference>
<dbReference type="RefSeq" id="WP_237873884.1">
    <property type="nucleotide sequence ID" value="NZ_JAKLTR010000010.1"/>
</dbReference>
<keyword evidence="5" id="KW-0732">Signal</keyword>
<evidence type="ECO:0000259" key="6">
    <source>
        <dbReference type="PROSITE" id="PS51352"/>
    </source>
</evidence>
<organism evidence="7 8">
    <name type="scientific">Terrimonas ginsenosidimutans</name>
    <dbReference type="NCBI Taxonomy" id="2908004"/>
    <lineage>
        <taxon>Bacteria</taxon>
        <taxon>Pseudomonadati</taxon>
        <taxon>Bacteroidota</taxon>
        <taxon>Chitinophagia</taxon>
        <taxon>Chitinophagales</taxon>
        <taxon>Chitinophagaceae</taxon>
        <taxon>Terrimonas</taxon>
    </lineage>
</organism>
<dbReference type="SUPFAM" id="SSF52833">
    <property type="entry name" value="Thioredoxin-like"/>
    <property type="match status" value="1"/>
</dbReference>
<evidence type="ECO:0000256" key="5">
    <source>
        <dbReference type="SAM" id="SignalP"/>
    </source>
</evidence>
<sequence length="501" mass="57343">MKKSCLALLINLLFKVSGAQCVITGSIQTTRQLPVQLILLTADGHYRLPSMILSASGTGSFKETVPVSHPTFALLKTDEWQKRILLSPGRNLHADIKVDSTAHINFKSTAAIENQLIQKSILTERPFFAEGNIEDHPYGKITLKEWNEKIITPINKEISEVEKTITKSSIPEDLKALLISETKYAYQCYLNDFTNNTLRWAKNPDEDTLLKLAMEWQEKPDSLTLISGFYANMSMSRQSQYAVNSMARKAKQNKATLPEEFEKFLHVPFRVADSLVKKYGERYIVDWLYARIYSPAQIRDKILYNKIMDAANDASFSAGYYLLDTMQFYYPNSPYLPGARDEMSKISRKLAQNNSNDKIRYIKPGSVSNLSDLVKPYTGKLIYLDVWGTWCGPCRVEMGYVKDLKKKFAGKDVVFIYLDMDDPLKENSWKEYIAYFNIEGEHYRMSREEIQPIWEEIKKAGGSASGYPTYVLFDRAGKIISPEAERPSSREKLYTQLEKAL</sequence>
<gene>
    <name evidence="7" type="ORF">LZZ85_15780</name>
</gene>
<evidence type="ECO:0000256" key="3">
    <source>
        <dbReference type="ARBA" id="ARBA00023157"/>
    </source>
</evidence>
<evidence type="ECO:0000256" key="4">
    <source>
        <dbReference type="ARBA" id="ARBA00023284"/>
    </source>
</evidence>
<evidence type="ECO:0000313" key="8">
    <source>
        <dbReference type="Proteomes" id="UP001165367"/>
    </source>
</evidence>
<dbReference type="PANTHER" id="PTHR42852:SF6">
    <property type="entry name" value="THIOL:DISULFIDE INTERCHANGE PROTEIN DSBE"/>
    <property type="match status" value="1"/>
</dbReference>
<dbReference type="Gene3D" id="3.40.30.10">
    <property type="entry name" value="Glutaredoxin"/>
    <property type="match status" value="1"/>
</dbReference>
<proteinExistence type="predicted"/>
<feature type="chain" id="PRO_5045994825" evidence="5">
    <location>
        <begin position="20"/>
        <end position="501"/>
    </location>
</feature>
<evidence type="ECO:0000256" key="2">
    <source>
        <dbReference type="ARBA" id="ARBA00022748"/>
    </source>
</evidence>
<dbReference type="CDD" id="cd02966">
    <property type="entry name" value="TlpA_like_family"/>
    <property type="match status" value="1"/>
</dbReference>
<accession>A0ABS9KTZ4</accession>
<name>A0ABS9KTZ4_9BACT</name>
<dbReference type="Pfam" id="PF08534">
    <property type="entry name" value="Redoxin"/>
    <property type="match status" value="1"/>
</dbReference>
<keyword evidence="2" id="KW-0201">Cytochrome c-type biogenesis</keyword>
<comment type="caution">
    <text evidence="7">The sequence shown here is derived from an EMBL/GenBank/DDBJ whole genome shotgun (WGS) entry which is preliminary data.</text>
</comment>
<dbReference type="Proteomes" id="UP001165367">
    <property type="component" value="Unassembled WGS sequence"/>
</dbReference>
<dbReference type="InterPro" id="IPR036249">
    <property type="entry name" value="Thioredoxin-like_sf"/>
</dbReference>
<evidence type="ECO:0000313" key="7">
    <source>
        <dbReference type="EMBL" id="MCG2615760.1"/>
    </source>
</evidence>
<dbReference type="EMBL" id="JAKLTR010000010">
    <property type="protein sequence ID" value="MCG2615760.1"/>
    <property type="molecule type" value="Genomic_DNA"/>
</dbReference>
<dbReference type="InterPro" id="IPR013740">
    <property type="entry name" value="Redoxin"/>
</dbReference>
<evidence type="ECO:0000256" key="1">
    <source>
        <dbReference type="ARBA" id="ARBA00004196"/>
    </source>
</evidence>
<feature type="signal peptide" evidence="5">
    <location>
        <begin position="1"/>
        <end position="19"/>
    </location>
</feature>
<dbReference type="InterPro" id="IPR013766">
    <property type="entry name" value="Thioredoxin_domain"/>
</dbReference>